<evidence type="ECO:0000313" key="2">
    <source>
        <dbReference type="Proteomes" id="UP001596242"/>
    </source>
</evidence>
<reference evidence="2" key="1">
    <citation type="journal article" date="2019" name="Int. J. Syst. Evol. Microbiol.">
        <title>The Global Catalogue of Microorganisms (GCM) 10K type strain sequencing project: providing services to taxonomists for standard genome sequencing and annotation.</title>
        <authorList>
            <consortium name="The Broad Institute Genomics Platform"/>
            <consortium name="The Broad Institute Genome Sequencing Center for Infectious Disease"/>
            <person name="Wu L."/>
            <person name="Ma J."/>
        </authorList>
    </citation>
    <scope>NUCLEOTIDE SEQUENCE [LARGE SCALE GENOMIC DNA]</scope>
    <source>
        <strain evidence="2">JCM 12763</strain>
    </source>
</reference>
<name>A0ABW1LUM0_9ACTN</name>
<organism evidence="1 2">
    <name type="scientific">Streptomyces pratens</name>
    <dbReference type="NCBI Taxonomy" id="887456"/>
    <lineage>
        <taxon>Bacteria</taxon>
        <taxon>Bacillati</taxon>
        <taxon>Actinomycetota</taxon>
        <taxon>Actinomycetes</taxon>
        <taxon>Kitasatosporales</taxon>
        <taxon>Streptomycetaceae</taxon>
        <taxon>Streptomyces</taxon>
    </lineage>
</organism>
<accession>A0ABW1LUM0</accession>
<evidence type="ECO:0000313" key="1">
    <source>
        <dbReference type="EMBL" id="MFC6055320.1"/>
    </source>
</evidence>
<comment type="caution">
    <text evidence="1">The sequence shown here is derived from an EMBL/GenBank/DDBJ whole genome shotgun (WGS) entry which is preliminary data.</text>
</comment>
<dbReference type="Gene3D" id="6.10.250.3270">
    <property type="match status" value="1"/>
</dbReference>
<proteinExistence type="predicted"/>
<protein>
    <submittedName>
        <fullName evidence="1">Uncharacterized protein</fullName>
    </submittedName>
</protein>
<keyword evidence="2" id="KW-1185">Reference proteome</keyword>
<dbReference type="RefSeq" id="WP_386394693.1">
    <property type="nucleotide sequence ID" value="NZ_JBHSPT010000013.1"/>
</dbReference>
<sequence length="46" mass="5087">MAEETRLCYSLGRGAGGCPPGKRSMRRLAEKPANLRFFLRSMVSKG</sequence>
<dbReference type="Proteomes" id="UP001596242">
    <property type="component" value="Unassembled WGS sequence"/>
</dbReference>
<gene>
    <name evidence="1" type="ORF">ACFP50_07545</name>
</gene>
<dbReference type="EMBL" id="JBHSPT010000013">
    <property type="protein sequence ID" value="MFC6055320.1"/>
    <property type="molecule type" value="Genomic_DNA"/>
</dbReference>